<reference evidence="1 2" key="1">
    <citation type="submission" date="2018-01" db="EMBL/GenBank/DDBJ databases">
        <title>Genomic Encyclopedia of Type Strains, Phase III (KMG-III): the genomes of soil and plant-associated and newly described type strains.</title>
        <authorList>
            <person name="Whitman W."/>
        </authorList>
    </citation>
    <scope>NUCLEOTIDE SEQUENCE [LARGE SCALE GENOMIC DNA]</scope>
    <source>
        <strain evidence="1 2">HKI456</strain>
    </source>
</reference>
<evidence type="ECO:0000313" key="1">
    <source>
        <dbReference type="EMBL" id="PPB84446.1"/>
    </source>
</evidence>
<accession>A0A2P5KCL7</accession>
<keyword evidence="2" id="KW-1185">Reference proteome</keyword>
<dbReference type="AlphaFoldDB" id="A0A2P5KCL7"/>
<sequence length="181" mass="20079">MPLHAAPLSQYSMAITLVVREFVLALPVEPDIWPVSPLLECADRDDTGYVLGPAPEWHPGKVNGIRAFVDPSGSRVLERSHVTCSLRRIFPSRCTSAKPMRWPSTAAITVTPRNTYRMASRVDAATWRAGLLQPRQAQAWPVNWRAIPPSQKAMAPRGAMPVAPWRADSSCCWPNRLGCRV</sequence>
<comment type="caution">
    <text evidence="1">The sequence shown here is derived from an EMBL/GenBank/DDBJ whole genome shotgun (WGS) entry which is preliminary data.</text>
</comment>
<protein>
    <submittedName>
        <fullName evidence="1">Uncharacterized protein</fullName>
    </submittedName>
</protein>
<proteinExistence type="predicted"/>
<dbReference type="EMBL" id="PRDW01000003">
    <property type="protein sequence ID" value="PPB84446.1"/>
    <property type="molecule type" value="Genomic_DNA"/>
</dbReference>
<evidence type="ECO:0000313" key="2">
    <source>
        <dbReference type="Proteomes" id="UP000243096"/>
    </source>
</evidence>
<dbReference type="Proteomes" id="UP000243096">
    <property type="component" value="Unassembled WGS sequence"/>
</dbReference>
<gene>
    <name evidence="1" type="ORF">B0O95_103136</name>
</gene>
<name>A0A2P5KCL7_9BURK</name>
<organism evidence="1 2">
    <name type="scientific">Mycetohabitans endofungorum</name>
    <dbReference type="NCBI Taxonomy" id="417203"/>
    <lineage>
        <taxon>Bacteria</taxon>
        <taxon>Pseudomonadati</taxon>
        <taxon>Pseudomonadota</taxon>
        <taxon>Betaproteobacteria</taxon>
        <taxon>Burkholderiales</taxon>
        <taxon>Burkholderiaceae</taxon>
        <taxon>Mycetohabitans</taxon>
    </lineage>
</organism>